<evidence type="ECO:0000313" key="3">
    <source>
        <dbReference type="Proteomes" id="UP001267290"/>
    </source>
</evidence>
<dbReference type="Pfam" id="PF19903">
    <property type="entry name" value="DUF6376"/>
    <property type="match status" value="1"/>
</dbReference>
<organism evidence="2 3">
    <name type="scientific">Paenibacillus qinlingensis</name>
    <dbReference type="NCBI Taxonomy" id="1837343"/>
    <lineage>
        <taxon>Bacteria</taxon>
        <taxon>Bacillati</taxon>
        <taxon>Bacillota</taxon>
        <taxon>Bacilli</taxon>
        <taxon>Bacillales</taxon>
        <taxon>Paenibacillaceae</taxon>
        <taxon>Paenibacillus</taxon>
    </lineage>
</organism>
<keyword evidence="3" id="KW-1185">Reference proteome</keyword>
<dbReference type="InterPro" id="IPR045956">
    <property type="entry name" value="DUF6376"/>
</dbReference>
<dbReference type="RefSeq" id="WP_310224571.1">
    <property type="nucleotide sequence ID" value="NZ_JAVDSB010000001.1"/>
</dbReference>
<accession>A0ABU1NRP0</accession>
<comment type="caution">
    <text evidence="2">The sequence shown here is derived from an EMBL/GenBank/DDBJ whole genome shotgun (WGS) entry which is preliminary data.</text>
</comment>
<evidence type="ECO:0000256" key="1">
    <source>
        <dbReference type="SAM" id="SignalP"/>
    </source>
</evidence>
<name>A0ABU1NRP0_9BACL</name>
<dbReference type="Proteomes" id="UP001267290">
    <property type="component" value="Unassembled WGS sequence"/>
</dbReference>
<gene>
    <name evidence="2" type="ORF">J2736_001335</name>
</gene>
<sequence length="145" mass="16267">MKKWILILALLSTMFASGCSLLEKANQTVDYGTQATEHLTNLREFAEQAPQMIKDAATNPETKQELENKLLDLKKEIEQFNLSSVPSMAKDIHQQIVEKNKILLDEINKVIVNGHLALDKLQNSQIITTISDAANLLNRIQNLGL</sequence>
<feature type="signal peptide" evidence="1">
    <location>
        <begin position="1"/>
        <end position="18"/>
    </location>
</feature>
<proteinExistence type="predicted"/>
<keyword evidence="2" id="KW-0449">Lipoprotein</keyword>
<protein>
    <submittedName>
        <fullName evidence="2">PBP1b-binding outer membrane lipoprotein LpoB</fullName>
    </submittedName>
</protein>
<dbReference type="PROSITE" id="PS51257">
    <property type="entry name" value="PROKAR_LIPOPROTEIN"/>
    <property type="match status" value="1"/>
</dbReference>
<keyword evidence="1" id="KW-0732">Signal</keyword>
<reference evidence="2 3" key="1">
    <citation type="submission" date="2023-07" db="EMBL/GenBank/DDBJ databases">
        <title>Sorghum-associated microbial communities from plants grown in Nebraska, USA.</title>
        <authorList>
            <person name="Schachtman D."/>
        </authorList>
    </citation>
    <scope>NUCLEOTIDE SEQUENCE [LARGE SCALE GENOMIC DNA]</scope>
    <source>
        <strain evidence="2 3">CC258</strain>
    </source>
</reference>
<evidence type="ECO:0000313" key="2">
    <source>
        <dbReference type="EMBL" id="MDR6550152.1"/>
    </source>
</evidence>
<feature type="chain" id="PRO_5047179103" evidence="1">
    <location>
        <begin position="19"/>
        <end position="145"/>
    </location>
</feature>
<dbReference type="EMBL" id="JAVDSB010000001">
    <property type="protein sequence ID" value="MDR6550152.1"/>
    <property type="molecule type" value="Genomic_DNA"/>
</dbReference>